<feature type="transmembrane region" description="Helical" evidence="1">
    <location>
        <begin position="43"/>
        <end position="67"/>
    </location>
</feature>
<dbReference type="PANTHER" id="PTHR10845:SF192">
    <property type="entry name" value="DOUBLE HIT, ISOFORM B"/>
    <property type="match status" value="1"/>
</dbReference>
<dbReference type="PROSITE" id="PS50132">
    <property type="entry name" value="RGS"/>
    <property type="match status" value="1"/>
</dbReference>
<gene>
    <name evidence="4" type="ORF">THASP1DRAFT_25082</name>
</gene>
<evidence type="ECO:0000259" key="3">
    <source>
        <dbReference type="PROSITE" id="PS50132"/>
    </source>
</evidence>
<evidence type="ECO:0000256" key="1">
    <source>
        <dbReference type="SAM" id="Phobius"/>
    </source>
</evidence>
<dbReference type="Gene3D" id="1.10.167.10">
    <property type="entry name" value="Regulator of G-protein Signalling 4, domain 2"/>
    <property type="match status" value="1"/>
</dbReference>
<dbReference type="PANTHER" id="PTHR10845">
    <property type="entry name" value="REGULATOR OF G PROTEIN SIGNALING"/>
    <property type="match status" value="1"/>
</dbReference>
<keyword evidence="1" id="KW-0472">Membrane</keyword>
<feature type="domain" description="RGS" evidence="3">
    <location>
        <begin position="160"/>
        <end position="295"/>
    </location>
</feature>
<keyword evidence="1" id="KW-0812">Transmembrane</keyword>
<keyword evidence="1" id="KW-1133">Transmembrane helix</keyword>
<dbReference type="InterPro" id="IPR016137">
    <property type="entry name" value="RGS"/>
</dbReference>
<organism evidence="4 5">
    <name type="scientific">Thamnocephalis sphaerospora</name>
    <dbReference type="NCBI Taxonomy" id="78915"/>
    <lineage>
        <taxon>Eukaryota</taxon>
        <taxon>Fungi</taxon>
        <taxon>Fungi incertae sedis</taxon>
        <taxon>Zoopagomycota</taxon>
        <taxon>Zoopagomycotina</taxon>
        <taxon>Zoopagomycetes</taxon>
        <taxon>Zoopagales</taxon>
        <taxon>Sigmoideomycetaceae</taxon>
        <taxon>Thamnocephalis</taxon>
    </lineage>
</organism>
<name>A0A4P9XLE5_9FUNG</name>
<feature type="transmembrane region" description="Helical" evidence="1">
    <location>
        <begin position="79"/>
        <end position="101"/>
    </location>
</feature>
<reference evidence="5" key="1">
    <citation type="journal article" date="2018" name="Nat. Microbiol.">
        <title>Leveraging single-cell genomics to expand the fungal tree of life.</title>
        <authorList>
            <person name="Ahrendt S.R."/>
            <person name="Quandt C.A."/>
            <person name="Ciobanu D."/>
            <person name="Clum A."/>
            <person name="Salamov A."/>
            <person name="Andreopoulos B."/>
            <person name="Cheng J.F."/>
            <person name="Woyke T."/>
            <person name="Pelin A."/>
            <person name="Henrissat B."/>
            <person name="Reynolds N.K."/>
            <person name="Benny G.L."/>
            <person name="Smith M.E."/>
            <person name="James T.Y."/>
            <person name="Grigoriev I.V."/>
        </authorList>
    </citation>
    <scope>NUCLEOTIDE SEQUENCE [LARGE SCALE GENOMIC DNA]</scope>
    <source>
        <strain evidence="5">RSA 1356</strain>
    </source>
</reference>
<dbReference type="Pfam" id="PF00615">
    <property type="entry name" value="RGS"/>
    <property type="match status" value="1"/>
</dbReference>
<keyword evidence="5" id="KW-1185">Reference proteome</keyword>
<evidence type="ECO:0000256" key="2">
    <source>
        <dbReference type="SAM" id="SignalP"/>
    </source>
</evidence>
<feature type="transmembrane region" description="Helical" evidence="1">
    <location>
        <begin position="107"/>
        <end position="129"/>
    </location>
</feature>
<dbReference type="SUPFAM" id="SSF48097">
    <property type="entry name" value="Regulator of G-protein signaling, RGS"/>
    <property type="match status" value="1"/>
</dbReference>
<evidence type="ECO:0000313" key="4">
    <source>
        <dbReference type="EMBL" id="RKP06635.1"/>
    </source>
</evidence>
<dbReference type="SMART" id="SM00315">
    <property type="entry name" value="RGS"/>
    <property type="match status" value="1"/>
</dbReference>
<dbReference type="Proteomes" id="UP000271241">
    <property type="component" value="Unassembled WGS sequence"/>
</dbReference>
<dbReference type="OrthoDB" id="196547at2759"/>
<protein>
    <recommendedName>
        <fullName evidence="3">RGS domain-containing protein</fullName>
    </recommendedName>
</protein>
<evidence type="ECO:0000313" key="5">
    <source>
        <dbReference type="Proteomes" id="UP000271241"/>
    </source>
</evidence>
<dbReference type="InterPro" id="IPR036305">
    <property type="entry name" value="RGS_sf"/>
</dbReference>
<feature type="signal peptide" evidence="2">
    <location>
        <begin position="1"/>
        <end position="19"/>
    </location>
</feature>
<proteinExistence type="predicted"/>
<keyword evidence="2" id="KW-0732">Signal</keyword>
<dbReference type="InterPro" id="IPR044926">
    <property type="entry name" value="RGS_subdomain_2"/>
</dbReference>
<dbReference type="AlphaFoldDB" id="A0A4P9XLE5"/>
<feature type="chain" id="PRO_5020683092" description="RGS domain-containing protein" evidence="2">
    <location>
        <begin position="20"/>
        <end position="355"/>
    </location>
</feature>
<sequence>MLFCIVVVLTGMQMSGTLGSFSSVPGPIVTDAVSQLNCTVDWGYLPALFFLALALLGIAPLLAYLVHRERDPHRVLPELLVTLFITISTLGTHIALFITTASTANEVHLVFSSIVLVVGVLLGHGICVVRPTFVMARARRASGKPFGTDDHAEADHTRAAFTRLLESPERRQAFKHFAMRDYSVENVLFYELVTDLLARDGFAGRRKQSKRTRRPLSTFSGLSLKHAGGVNDTAAWLDAVFLDDASPLQVNLTHATQRLLRDAAREGHIESHTLQMALHEIESLMYESMYPRFLRYPHDEYSYIVDKDPGKHVASDQYRLQERRSHHGRPSMDITSTEATANWVRTQCAMSSGCT</sequence>
<dbReference type="EMBL" id="KZ992846">
    <property type="protein sequence ID" value="RKP06635.1"/>
    <property type="molecule type" value="Genomic_DNA"/>
</dbReference>
<accession>A0A4P9XLE5</accession>
<dbReference type="STRING" id="78915.A0A4P9XLE5"/>